<dbReference type="GO" id="GO:0001868">
    <property type="term" value="P:regulation of complement activation, lectin pathway"/>
    <property type="evidence" value="ECO:0007669"/>
    <property type="project" value="UniProtKB-ARBA"/>
</dbReference>
<comment type="similarity">
    <text evidence="2">Belongs to the fucolectin family.</text>
</comment>
<dbReference type="SMART" id="SM00607">
    <property type="entry name" value="FTP"/>
    <property type="match status" value="4"/>
</dbReference>
<dbReference type="InterPro" id="IPR051941">
    <property type="entry name" value="BG_Antigen-Binding_Lectin"/>
</dbReference>
<dbReference type="GO" id="GO:0046872">
    <property type="term" value="F:metal ion binding"/>
    <property type="evidence" value="ECO:0007669"/>
    <property type="project" value="UniProtKB-KW"/>
</dbReference>
<feature type="domain" description="Fucolectin tachylectin-4 pentraxin-1" evidence="8">
    <location>
        <begin position="240"/>
        <end position="395"/>
    </location>
</feature>
<feature type="non-terminal residue" evidence="9">
    <location>
        <position position="1020"/>
    </location>
</feature>
<name>A0A8J4GBY7_9CHLO</name>
<dbReference type="InterPro" id="IPR008979">
    <property type="entry name" value="Galactose-bd-like_sf"/>
</dbReference>
<sequence>LLFTHHKTAADKKQRQLLLRSTTVSIPKLLSFPVAMGISGFCFKRIQVLDFFLLLLSIALEQHVTARRALLTDPAAPLDGGLLNLAIGKPVYTSSAYFPPSNAVDGRLDTFSHTNLSNEGDSQQWLSVDLGALSYIHQITIWNRRDCCPERLVDAEIRVGNTSIRTSKDSSAIPLNSLVWKQTGAGSYEAPFYTIILEPPRLASWVTIQNFPHKGSNVGLSVAELQVFRAISQAPLDGVLLNLAVGKPVYTSSACFPPSNAVDGRLETFSATNLSNEGDSQQWLSVDLGAPSYIHQITVWNRRDCCPERLVDAEIRVGNTSIRRSKDASAIPLNSLVWKQTGAGSYEVPFYTIILEPPRRARWVTIQNFPSNGSNVVLSVAELQVFNGITQGPVDSGLLNLAVGKPVYTSSAYFPPSNAVDGRLVTFSATNLSNEGDSQQWLSVDLGAPSYIHQITVWNRRDCCPERLVDAEIRVGNTSICTSKDVSAIPLNSLVWKQTGAGSYEVPFYTIILEPPRLASWVTIQNFPHNGSNVGLSVAELQVFSAISQGPPTPSQPPQRPPWNSWQANVVVLGLPSMEPWEVHDEFLSEGRWIWSHHGAQYDSPDMVPFTFIKFFDAGPNEVAAKLLLLADNMADVFLNSVYKGSVVGGWNKAVQPVNMVLQPGQNYIAIRALNIQGPDANPAGILAVLLDSFTGASILQTDASWSVLSQPFSDSLGVATLGPSNIPPWNLSTDLPGASEALWIWGSPEANIGAPRTPSNDPWVFSSPPLILSQPFSRLFIYVAVDYRATVLLNGEPVGSTIGPQWFWPIIVTPQDSCNLITLICYKDDVSHSAAGALVTVTDDYGSVLMSSNKNWSVARMPALLNGGLLNLAYGKPVYTSSAYFLPSNAVDGRLETFSATNLSNEGDSQQWLSVDLGAPSYIHQITVWNRRDCCPERLVDAEIRVGNTSIRTSKDSSAIPLNSLVWKQTGAGSYDVPSYTIILEAPRLARWVTIQNFPHKGSNVVLSVAELQVFSTVS</sequence>
<evidence type="ECO:0000256" key="5">
    <source>
        <dbReference type="ARBA" id="ARBA00022734"/>
    </source>
</evidence>
<comment type="subunit">
    <text evidence="3">Homotrimer.</text>
</comment>
<evidence type="ECO:0000256" key="2">
    <source>
        <dbReference type="ARBA" id="ARBA00010147"/>
    </source>
</evidence>
<gene>
    <name evidence="9" type="ORF">Vretimale_8673</name>
</gene>
<feature type="domain" description="Fucolectin tachylectin-4 pentraxin-1" evidence="8">
    <location>
        <begin position="870"/>
        <end position="1020"/>
    </location>
</feature>
<dbReference type="Pfam" id="PF22633">
    <property type="entry name" value="F5_F8_type_C_2"/>
    <property type="match status" value="4"/>
</dbReference>
<feature type="domain" description="Fucolectin tachylectin-4 pentraxin-1" evidence="8">
    <location>
        <begin position="82"/>
        <end position="234"/>
    </location>
</feature>
<keyword evidence="4" id="KW-0479">Metal-binding</keyword>
<dbReference type="GO" id="GO:0042806">
    <property type="term" value="F:fucose binding"/>
    <property type="evidence" value="ECO:0007669"/>
    <property type="project" value="UniProtKB-ARBA"/>
</dbReference>
<dbReference type="InterPro" id="IPR006585">
    <property type="entry name" value="FTP1"/>
</dbReference>
<dbReference type="PANTHER" id="PTHR45713:SF15">
    <property type="entry name" value="F5_8 TYPE C DOMAIN-CONTAINING PROTEIN"/>
    <property type="match status" value="1"/>
</dbReference>
<evidence type="ECO:0000256" key="7">
    <source>
        <dbReference type="ARBA" id="ARBA00023157"/>
    </source>
</evidence>
<feature type="domain" description="Fucolectin tachylectin-4 pentraxin-1" evidence="8">
    <location>
        <begin position="398"/>
        <end position="550"/>
    </location>
</feature>
<keyword evidence="7" id="KW-1015">Disulfide bond</keyword>
<proteinExistence type="inferred from homology"/>
<evidence type="ECO:0000256" key="3">
    <source>
        <dbReference type="ARBA" id="ARBA00011233"/>
    </source>
</evidence>
<evidence type="ECO:0000259" key="8">
    <source>
        <dbReference type="SMART" id="SM00607"/>
    </source>
</evidence>
<keyword evidence="6" id="KW-0106">Calcium</keyword>
<keyword evidence="5" id="KW-0430">Lectin</keyword>
<dbReference type="EMBL" id="BNCQ01000015">
    <property type="protein sequence ID" value="GIM04039.1"/>
    <property type="molecule type" value="Genomic_DNA"/>
</dbReference>
<reference evidence="9" key="1">
    <citation type="journal article" date="2021" name="Proc. Natl. Acad. Sci. U.S.A.">
        <title>Three genomes in the algal genus Volvox reveal the fate of a haploid sex-determining region after a transition to homothallism.</title>
        <authorList>
            <person name="Yamamoto K."/>
            <person name="Hamaji T."/>
            <person name="Kawai-Toyooka H."/>
            <person name="Matsuzaki R."/>
            <person name="Takahashi F."/>
            <person name="Nishimura Y."/>
            <person name="Kawachi M."/>
            <person name="Noguchi H."/>
            <person name="Minakuchi Y."/>
            <person name="Umen J.G."/>
            <person name="Toyoda A."/>
            <person name="Nozaki H."/>
        </authorList>
    </citation>
    <scope>NUCLEOTIDE SEQUENCE</scope>
    <source>
        <strain evidence="9">NIES-3785</strain>
    </source>
</reference>
<dbReference type="GO" id="GO:0010185">
    <property type="term" value="P:regulation of cellular defense response"/>
    <property type="evidence" value="ECO:0007669"/>
    <property type="project" value="UniProtKB-ARBA"/>
</dbReference>
<evidence type="ECO:0000313" key="9">
    <source>
        <dbReference type="EMBL" id="GIM04039.1"/>
    </source>
</evidence>
<evidence type="ECO:0000313" key="10">
    <source>
        <dbReference type="Proteomes" id="UP000722791"/>
    </source>
</evidence>
<evidence type="ECO:0000256" key="4">
    <source>
        <dbReference type="ARBA" id="ARBA00022723"/>
    </source>
</evidence>
<protein>
    <recommendedName>
        <fullName evidence="8">Fucolectin tachylectin-4 pentraxin-1 domain-containing protein</fullName>
    </recommendedName>
</protein>
<evidence type="ECO:0000256" key="6">
    <source>
        <dbReference type="ARBA" id="ARBA00022837"/>
    </source>
</evidence>
<dbReference type="AlphaFoldDB" id="A0A8J4GBY7"/>
<dbReference type="PANTHER" id="PTHR45713">
    <property type="entry name" value="FTP DOMAIN-CONTAINING PROTEIN"/>
    <property type="match status" value="1"/>
</dbReference>
<accession>A0A8J4GBY7</accession>
<organism evidence="9 10">
    <name type="scientific">Volvox reticuliferus</name>
    <dbReference type="NCBI Taxonomy" id="1737510"/>
    <lineage>
        <taxon>Eukaryota</taxon>
        <taxon>Viridiplantae</taxon>
        <taxon>Chlorophyta</taxon>
        <taxon>core chlorophytes</taxon>
        <taxon>Chlorophyceae</taxon>
        <taxon>CS clade</taxon>
        <taxon>Chlamydomonadales</taxon>
        <taxon>Volvocaceae</taxon>
        <taxon>Volvox</taxon>
    </lineage>
</organism>
<evidence type="ECO:0000256" key="1">
    <source>
        <dbReference type="ARBA" id="ARBA00002219"/>
    </source>
</evidence>
<dbReference type="Gene3D" id="2.60.120.260">
    <property type="entry name" value="Galactose-binding domain-like"/>
    <property type="match status" value="5"/>
</dbReference>
<dbReference type="SUPFAM" id="SSF49785">
    <property type="entry name" value="Galactose-binding domain-like"/>
    <property type="match status" value="4"/>
</dbReference>
<dbReference type="Proteomes" id="UP000722791">
    <property type="component" value="Unassembled WGS sequence"/>
</dbReference>
<comment type="caution">
    <text evidence="9">The sequence shown here is derived from an EMBL/GenBank/DDBJ whole genome shotgun (WGS) entry which is preliminary data.</text>
</comment>
<comment type="function">
    <text evidence="1">Acts as a defensive agent. Recognizes blood group fucosylated oligosaccharides including A, B, H and Lewis B-type antigens. Does not recognize Lewis A antigen and has low affinity for monovalent haptens.</text>
</comment>